<comment type="caution">
    <text evidence="2">The sequence shown here is derived from an EMBL/GenBank/DDBJ whole genome shotgun (WGS) entry which is preliminary data.</text>
</comment>
<name>A0A8H7ANI6_9EURO</name>
<feature type="compositionally biased region" description="Basic and acidic residues" evidence="1">
    <location>
        <begin position="171"/>
        <end position="183"/>
    </location>
</feature>
<evidence type="ECO:0000256" key="1">
    <source>
        <dbReference type="SAM" id="MobiDB-lite"/>
    </source>
</evidence>
<organism evidence="2 3">
    <name type="scientific">Endocarpon pusillum</name>
    <dbReference type="NCBI Taxonomy" id="364733"/>
    <lineage>
        <taxon>Eukaryota</taxon>
        <taxon>Fungi</taxon>
        <taxon>Dikarya</taxon>
        <taxon>Ascomycota</taxon>
        <taxon>Pezizomycotina</taxon>
        <taxon>Eurotiomycetes</taxon>
        <taxon>Chaetothyriomycetidae</taxon>
        <taxon>Verrucariales</taxon>
        <taxon>Verrucariaceae</taxon>
        <taxon>Endocarpon</taxon>
    </lineage>
</organism>
<dbReference type="OrthoDB" id="10499905at2759"/>
<proteinExistence type="predicted"/>
<sequence>MGGILAVSPSGNDTPSAPPSFWPARLATIPPRSPLRSRLNRANIPPALTPSFHTAKAEPDVGCDFDHGLHTPTTATTTTWTSSSVRCLTTGPSASPASAPACHTTFASTDPSFPQWLAATIGQQRQLHSRRLAAAASSATRFTGRDHLASPLPAKGHAYPASHQSPAQRHARSESSYDYRDYLEQTSSPAPPPSSLSLCNSSGWSCVARRASRTP</sequence>
<feature type="region of interest" description="Disordered" evidence="1">
    <location>
        <begin position="1"/>
        <end position="23"/>
    </location>
</feature>
<evidence type="ECO:0000313" key="3">
    <source>
        <dbReference type="Proteomes" id="UP000606974"/>
    </source>
</evidence>
<reference evidence="2" key="1">
    <citation type="submission" date="2020-02" db="EMBL/GenBank/DDBJ databases">
        <authorList>
            <person name="Palmer J.M."/>
        </authorList>
    </citation>
    <scope>NUCLEOTIDE SEQUENCE</scope>
    <source>
        <strain evidence="2">EPUS1.4</strain>
        <tissue evidence="2">Thallus</tissue>
    </source>
</reference>
<keyword evidence="3" id="KW-1185">Reference proteome</keyword>
<evidence type="ECO:0000313" key="2">
    <source>
        <dbReference type="EMBL" id="KAF7510649.1"/>
    </source>
</evidence>
<protein>
    <submittedName>
        <fullName evidence="2">Uncharacterized protein</fullName>
    </submittedName>
</protein>
<gene>
    <name evidence="2" type="ORF">GJ744_006261</name>
</gene>
<feature type="region of interest" description="Disordered" evidence="1">
    <location>
        <begin position="138"/>
        <end position="215"/>
    </location>
</feature>
<dbReference type="AlphaFoldDB" id="A0A8H7ANI6"/>
<dbReference type="EMBL" id="JAACFV010000028">
    <property type="protein sequence ID" value="KAF7510649.1"/>
    <property type="molecule type" value="Genomic_DNA"/>
</dbReference>
<feature type="compositionally biased region" description="Low complexity" evidence="1">
    <location>
        <begin position="195"/>
        <end position="205"/>
    </location>
</feature>
<dbReference type="Proteomes" id="UP000606974">
    <property type="component" value="Unassembled WGS sequence"/>
</dbReference>
<accession>A0A8H7ANI6</accession>